<evidence type="ECO:0000259" key="1">
    <source>
        <dbReference type="Pfam" id="PF14417"/>
    </source>
</evidence>
<reference evidence="3" key="1">
    <citation type="submission" date="2018-12" db="EMBL/GenBank/DDBJ databases">
        <title>Bacillus chawlae sp. nov., Bacillus glennii sp. nov., and Bacillus saganii sp. nov. Isolated from the Vehicle Assembly Building at Kennedy Space Center where the Viking Spacecraft were Assembled.</title>
        <authorList>
            <person name="Seuylemezian A."/>
            <person name="Vaishampayan P."/>
        </authorList>
    </citation>
    <scope>NUCLEOTIDE SEQUENCE [LARGE SCALE GENOMIC DNA]</scope>
    <source>
        <strain evidence="3">DSM 13966</strain>
    </source>
</reference>
<proteinExistence type="predicted"/>
<protein>
    <submittedName>
        <fullName evidence="2">3-ketoacyl-ACP reductase</fullName>
    </submittedName>
</protein>
<feature type="domain" description="MEDS" evidence="1">
    <location>
        <begin position="18"/>
        <end position="170"/>
    </location>
</feature>
<dbReference type="EMBL" id="RSFW01000019">
    <property type="protein sequence ID" value="RSD25474.1"/>
    <property type="molecule type" value="Genomic_DNA"/>
</dbReference>
<dbReference type="RefSeq" id="WP_125481193.1">
    <property type="nucleotide sequence ID" value="NZ_RSFW01000019.1"/>
</dbReference>
<evidence type="ECO:0000313" key="3">
    <source>
        <dbReference type="Proteomes" id="UP000279911"/>
    </source>
</evidence>
<organism evidence="2 3">
    <name type="scientific">Mesobacillus subterraneus</name>
    <dbReference type="NCBI Taxonomy" id="285983"/>
    <lineage>
        <taxon>Bacteria</taxon>
        <taxon>Bacillati</taxon>
        <taxon>Bacillota</taxon>
        <taxon>Bacilli</taxon>
        <taxon>Bacillales</taxon>
        <taxon>Bacillaceae</taxon>
        <taxon>Mesobacillus</taxon>
    </lineage>
</organism>
<dbReference type="OrthoDB" id="2855396at2"/>
<dbReference type="Proteomes" id="UP000279911">
    <property type="component" value="Unassembled WGS sequence"/>
</dbReference>
<dbReference type="InterPro" id="IPR025847">
    <property type="entry name" value="MEDS_domain"/>
</dbReference>
<name>A0A3R9EXP4_9BACI</name>
<gene>
    <name evidence="2" type="ORF">EJA10_16850</name>
</gene>
<dbReference type="Pfam" id="PF14417">
    <property type="entry name" value="MEDS"/>
    <property type="match status" value="1"/>
</dbReference>
<dbReference type="AlphaFoldDB" id="A0A3R9EXP4"/>
<accession>A0A3R9EXP4</accession>
<evidence type="ECO:0000313" key="2">
    <source>
        <dbReference type="EMBL" id="RSD25474.1"/>
    </source>
</evidence>
<comment type="caution">
    <text evidence="2">The sequence shown here is derived from an EMBL/GenBank/DDBJ whole genome shotgun (WGS) entry which is preliminary data.</text>
</comment>
<sequence>MHTKIKNLLVNVKDTGAHIFYPFENEERYIDNVLEYIRTALEHNNHVMVIENDRIMPEIKKRIEAEFDKEQIEMIHIINNYDFYCYRGNFHKETILSYLQKVIAPFIENNIPVLTWAHVEWRDQDEIFQTLSEYEKEADEILQATNLITICGYDSNRVPESLKETLLECHDYYMTDDTINKIDRTSRIN</sequence>